<name>E0XVF7_9DELT</name>
<evidence type="ECO:0000313" key="2">
    <source>
        <dbReference type="EMBL" id="ADI18398.1"/>
    </source>
</evidence>
<reference evidence="2" key="1">
    <citation type="journal article" date="2011" name="Environ. Microbiol.">
        <title>Time-series analyses of Monterey Bay coastal microbial picoplankton using a 'genome proxy' microarray.</title>
        <authorList>
            <person name="Rich V.I."/>
            <person name="Pham V.D."/>
            <person name="Eppley J."/>
            <person name="Shi Y."/>
            <person name="DeLong E.F."/>
        </authorList>
    </citation>
    <scope>NUCLEOTIDE SEQUENCE</scope>
</reference>
<evidence type="ECO:0000256" key="1">
    <source>
        <dbReference type="SAM" id="Phobius"/>
    </source>
</evidence>
<dbReference type="AlphaFoldDB" id="E0XVF7"/>
<keyword evidence="1" id="KW-1133">Transmembrane helix</keyword>
<dbReference type="EMBL" id="GU474888">
    <property type="protein sequence ID" value="ADI18398.1"/>
    <property type="molecule type" value="Genomic_DNA"/>
</dbReference>
<keyword evidence="1" id="KW-0472">Membrane</keyword>
<protein>
    <submittedName>
        <fullName evidence="2">Uncharacterized protein</fullName>
    </submittedName>
</protein>
<sequence length="79" mass="9233">MYFYNRSKYLILLAPQAGLEPPTHGFSVRLSQYTQSSVVCYQLLLSIVLSIYYSVIQYCKLLYSVTAYRHLYGHLIILF</sequence>
<organism evidence="2">
    <name type="scientific">uncultured delta proteobacterium HF4000_08N17</name>
    <dbReference type="NCBI Taxonomy" id="710836"/>
    <lineage>
        <taxon>Bacteria</taxon>
        <taxon>Deltaproteobacteria</taxon>
        <taxon>environmental samples</taxon>
    </lineage>
</organism>
<accession>E0XVF7</accession>
<proteinExistence type="predicted"/>
<keyword evidence="1" id="KW-0812">Transmembrane</keyword>
<feature type="transmembrane region" description="Helical" evidence="1">
    <location>
        <begin position="41"/>
        <end position="63"/>
    </location>
</feature>